<dbReference type="PANTHER" id="PTHR46029">
    <property type="entry name" value="C-TERMINAL-BINDING PROTEIN"/>
    <property type="match status" value="1"/>
</dbReference>
<protein>
    <recommendedName>
        <fullName evidence="11">C-terminal-binding protein</fullName>
    </recommendedName>
</protein>
<evidence type="ECO:0000256" key="5">
    <source>
        <dbReference type="RuleBase" id="RU003719"/>
    </source>
</evidence>
<feature type="compositionally biased region" description="Polar residues" evidence="6">
    <location>
        <begin position="403"/>
        <end position="414"/>
    </location>
</feature>
<keyword evidence="10" id="KW-1185">Reference proteome</keyword>
<proteinExistence type="inferred from homology"/>
<dbReference type="InterPro" id="IPR006140">
    <property type="entry name" value="D-isomer_DH_NAD-bd"/>
</dbReference>
<comment type="similarity">
    <text evidence="2 5">Belongs to the D-isomer specific 2-hydroxyacid dehydrogenase family.</text>
</comment>
<comment type="subcellular location">
    <subcellularLocation>
        <location evidence="1">Nucleus</location>
    </subcellularLocation>
</comment>
<feature type="domain" description="D-isomer specific 2-hydroxyacid dehydrogenase catalytic" evidence="7">
    <location>
        <begin position="36"/>
        <end position="356"/>
    </location>
</feature>
<dbReference type="InterPro" id="IPR051638">
    <property type="entry name" value="CTBP_dehydrogenase"/>
</dbReference>
<evidence type="ECO:0000256" key="1">
    <source>
        <dbReference type="ARBA" id="ARBA00004123"/>
    </source>
</evidence>
<feature type="region of interest" description="Disordered" evidence="6">
    <location>
        <begin position="398"/>
        <end position="424"/>
    </location>
</feature>
<dbReference type="SUPFAM" id="SSF51735">
    <property type="entry name" value="NAD(P)-binding Rossmann-fold domains"/>
    <property type="match status" value="1"/>
</dbReference>
<evidence type="ECO:0000259" key="7">
    <source>
        <dbReference type="Pfam" id="PF00389"/>
    </source>
</evidence>
<dbReference type="PROSITE" id="PS00671">
    <property type="entry name" value="D_2_HYDROXYACID_DH_3"/>
    <property type="match status" value="1"/>
</dbReference>
<gene>
    <name evidence="9" type="ORF">ODALV1_LOCUS5868</name>
</gene>
<accession>A0ABP1Q0C2</accession>
<evidence type="ECO:0000256" key="4">
    <source>
        <dbReference type="ARBA" id="ARBA00023242"/>
    </source>
</evidence>
<name>A0ABP1Q0C2_9HEXA</name>
<dbReference type="Proteomes" id="UP001642540">
    <property type="component" value="Unassembled WGS sequence"/>
</dbReference>
<dbReference type="PROSITE" id="PS00065">
    <property type="entry name" value="D_2_HYDROXYACID_DH_1"/>
    <property type="match status" value="1"/>
</dbReference>
<dbReference type="Pfam" id="PF00389">
    <property type="entry name" value="2-Hacid_dh"/>
    <property type="match status" value="1"/>
</dbReference>
<dbReference type="Pfam" id="PF02826">
    <property type="entry name" value="2-Hacid_dh_C"/>
    <property type="match status" value="1"/>
</dbReference>
<feature type="domain" description="D-isomer specific 2-hydroxyacid dehydrogenase NAD-binding" evidence="8">
    <location>
        <begin position="132"/>
        <end position="321"/>
    </location>
</feature>
<evidence type="ECO:0000313" key="10">
    <source>
        <dbReference type="Proteomes" id="UP001642540"/>
    </source>
</evidence>
<evidence type="ECO:0008006" key="11">
    <source>
        <dbReference type="Google" id="ProtNLM"/>
    </source>
</evidence>
<dbReference type="InterPro" id="IPR036291">
    <property type="entry name" value="NAD(P)-bd_dom_sf"/>
</dbReference>
<dbReference type="InterPro" id="IPR029752">
    <property type="entry name" value="D-isomer_DH_CS1"/>
</dbReference>
<sequence length="424" mass="45029">MIPSKRARGEGGGRGPLNNGPIHARPLVALLDGRDCSIEMPILKDVATVAFCDAQSTAEIHEKVLNEAVGALMWHTITLTKEDLEKFKALRIIVRIGSGVDNIDVKAAGEIGIAVCNVPGYGVEEVADTTMCLILNLYRRTYWLANMVRDGKKFTGPEQVTSISQVREAAAGCARIRGDTLGIVGLGRIGSAVALRAKAFGFNVIFYDPYLPDGIEKSLGVTRVYTLQDLLFQSDCVSLHCTLNEHNHHLINEYTLKQMRPGAFLVNTARGGLVDEAALASALREGRIRSAALDVHENEPYNVLQGPLKDAPNLICTPHAAFYSEASCTELREMAASEIRRAIVGRIPDSLRNCVNKEYFMGPGATGSGGPGFPEALNGGYYAAAAAAAAAGGGAGAALQAAHSTTANESGNQPPSLPHSRPAV</sequence>
<reference evidence="9 10" key="1">
    <citation type="submission" date="2024-08" db="EMBL/GenBank/DDBJ databases">
        <authorList>
            <person name="Cucini C."/>
            <person name="Frati F."/>
        </authorList>
    </citation>
    <scope>NUCLEOTIDE SEQUENCE [LARGE SCALE GENOMIC DNA]</scope>
</reference>
<dbReference type="InterPro" id="IPR043322">
    <property type="entry name" value="CtBP"/>
</dbReference>
<dbReference type="Gene3D" id="3.40.50.720">
    <property type="entry name" value="NAD(P)-binding Rossmann-like Domain"/>
    <property type="match status" value="2"/>
</dbReference>
<dbReference type="EMBL" id="CAXLJM020000018">
    <property type="protein sequence ID" value="CAL8084660.1"/>
    <property type="molecule type" value="Genomic_DNA"/>
</dbReference>
<evidence type="ECO:0000259" key="8">
    <source>
        <dbReference type="Pfam" id="PF02826"/>
    </source>
</evidence>
<keyword evidence="4" id="KW-0539">Nucleus</keyword>
<dbReference type="CDD" id="cd05299">
    <property type="entry name" value="CtBP_dh"/>
    <property type="match status" value="1"/>
</dbReference>
<organism evidence="9 10">
    <name type="scientific">Orchesella dallaii</name>
    <dbReference type="NCBI Taxonomy" id="48710"/>
    <lineage>
        <taxon>Eukaryota</taxon>
        <taxon>Metazoa</taxon>
        <taxon>Ecdysozoa</taxon>
        <taxon>Arthropoda</taxon>
        <taxon>Hexapoda</taxon>
        <taxon>Collembola</taxon>
        <taxon>Entomobryomorpha</taxon>
        <taxon>Entomobryoidea</taxon>
        <taxon>Orchesellidae</taxon>
        <taxon>Orchesellinae</taxon>
        <taxon>Orchesella</taxon>
    </lineage>
</organism>
<dbReference type="InterPro" id="IPR006139">
    <property type="entry name" value="D-isomer_2_OHA_DH_cat_dom"/>
</dbReference>
<dbReference type="PANTHER" id="PTHR46029:SF7">
    <property type="entry name" value="C-TERMINAL-BINDING PROTEIN"/>
    <property type="match status" value="1"/>
</dbReference>
<evidence type="ECO:0000256" key="2">
    <source>
        <dbReference type="ARBA" id="ARBA00005854"/>
    </source>
</evidence>
<evidence type="ECO:0000313" key="9">
    <source>
        <dbReference type="EMBL" id="CAL8084660.1"/>
    </source>
</evidence>
<keyword evidence="3 5" id="KW-0560">Oxidoreductase</keyword>
<evidence type="ECO:0000256" key="6">
    <source>
        <dbReference type="SAM" id="MobiDB-lite"/>
    </source>
</evidence>
<dbReference type="InterPro" id="IPR029753">
    <property type="entry name" value="D-isomer_DH_CS"/>
</dbReference>
<evidence type="ECO:0000256" key="3">
    <source>
        <dbReference type="ARBA" id="ARBA00023002"/>
    </source>
</evidence>
<comment type="caution">
    <text evidence="9">The sequence shown here is derived from an EMBL/GenBank/DDBJ whole genome shotgun (WGS) entry which is preliminary data.</text>
</comment>
<dbReference type="SUPFAM" id="SSF52283">
    <property type="entry name" value="Formate/glycerate dehydrogenase catalytic domain-like"/>
    <property type="match status" value="1"/>
</dbReference>